<protein>
    <submittedName>
        <fullName evidence="1">Uncharacterized protein</fullName>
    </submittedName>
</protein>
<name>A0AA91TVX4_NIACI</name>
<reference evidence="1 2" key="1">
    <citation type="submission" date="2017-07" db="EMBL/GenBank/DDBJ databases">
        <title>Isolation and whole genome analysis of endospore-forming bacteria from heroin.</title>
        <authorList>
            <person name="Kalinowski J."/>
            <person name="Ahrens B."/>
            <person name="Al-Dilaimi A."/>
            <person name="Winkler A."/>
            <person name="Wibberg D."/>
            <person name="Schleenbecker U."/>
            <person name="Ruckert C."/>
            <person name="Wolfel R."/>
            <person name="Grass G."/>
        </authorList>
    </citation>
    <scope>NUCLEOTIDE SEQUENCE [LARGE SCALE GENOMIC DNA]</scope>
    <source>
        <strain evidence="1 2">7521-2</strain>
    </source>
</reference>
<organism evidence="1 2">
    <name type="scientific">Niallia circulans</name>
    <name type="common">Bacillus circulans</name>
    <dbReference type="NCBI Taxonomy" id="1397"/>
    <lineage>
        <taxon>Bacteria</taxon>
        <taxon>Bacillati</taxon>
        <taxon>Bacillota</taxon>
        <taxon>Bacilli</taxon>
        <taxon>Bacillales</taxon>
        <taxon>Bacillaceae</taxon>
        <taxon>Niallia</taxon>
    </lineage>
</organism>
<evidence type="ECO:0000313" key="2">
    <source>
        <dbReference type="Proteomes" id="UP000216961"/>
    </source>
</evidence>
<evidence type="ECO:0000313" key="1">
    <source>
        <dbReference type="EMBL" id="PAD84975.1"/>
    </source>
</evidence>
<dbReference type="Proteomes" id="UP000216961">
    <property type="component" value="Unassembled WGS sequence"/>
</dbReference>
<sequence length="172" mass="20360">MKANINLEIDKEDLNYELRSLVEEIAADEIRKLVKAHAEQMVKEEVKKIIAPIVDSFLETAEVGREYSYHSNAVSRRNVDEYVKTIIIRYLDEPVYLYSRSSSKLSERYNKSSEKSEATRSERWVNEKAREFVDKELFVKLEKRIEEVVKSLVPSEELINEIIKKEIQMRFR</sequence>
<dbReference type="RefSeq" id="WP_095328659.1">
    <property type="nucleotide sequence ID" value="NZ_NPBQ01000014.1"/>
</dbReference>
<gene>
    <name evidence="1" type="ORF">CHH57_02025</name>
</gene>
<dbReference type="AlphaFoldDB" id="A0AA91TVX4"/>
<comment type="caution">
    <text evidence="1">The sequence shown here is derived from an EMBL/GenBank/DDBJ whole genome shotgun (WGS) entry which is preliminary data.</text>
</comment>
<dbReference type="EMBL" id="NPBQ01000014">
    <property type="protein sequence ID" value="PAD84975.1"/>
    <property type="molecule type" value="Genomic_DNA"/>
</dbReference>
<proteinExistence type="predicted"/>
<accession>A0AA91TVX4</accession>